<organism evidence="1 2">
    <name type="scientific">Parascaris equorum</name>
    <name type="common">Equine roundworm</name>
    <dbReference type="NCBI Taxonomy" id="6256"/>
    <lineage>
        <taxon>Eukaryota</taxon>
        <taxon>Metazoa</taxon>
        <taxon>Ecdysozoa</taxon>
        <taxon>Nematoda</taxon>
        <taxon>Chromadorea</taxon>
        <taxon>Rhabditida</taxon>
        <taxon>Spirurina</taxon>
        <taxon>Ascaridomorpha</taxon>
        <taxon>Ascaridoidea</taxon>
        <taxon>Ascarididae</taxon>
        <taxon>Parascaris</taxon>
    </lineage>
</organism>
<proteinExistence type="predicted"/>
<sequence length="98" mass="11159">MKSRSSAFSIERLLGCDGSDRQSTSRSISKADTYFKYAPLNAQSSTQVFNMWEELLEAVAAPRTYACTYRPKAVRMRTLRKGFLRPQQPPCSHAHALW</sequence>
<accession>A0A914RMQ6</accession>
<name>A0A914RMQ6_PAREQ</name>
<dbReference type="Proteomes" id="UP000887564">
    <property type="component" value="Unplaced"/>
</dbReference>
<evidence type="ECO:0000313" key="1">
    <source>
        <dbReference type="Proteomes" id="UP000887564"/>
    </source>
</evidence>
<protein>
    <submittedName>
        <fullName evidence="2">Uncharacterized protein</fullName>
    </submittedName>
</protein>
<keyword evidence="1" id="KW-1185">Reference proteome</keyword>
<dbReference type="WBParaSite" id="PEQ_0000768701-mRNA-1">
    <property type="protein sequence ID" value="PEQ_0000768701-mRNA-1"/>
    <property type="gene ID" value="PEQ_0000768701"/>
</dbReference>
<evidence type="ECO:0000313" key="2">
    <source>
        <dbReference type="WBParaSite" id="PEQ_0000768701-mRNA-1"/>
    </source>
</evidence>
<dbReference type="AlphaFoldDB" id="A0A914RMQ6"/>
<reference evidence="2" key="1">
    <citation type="submission" date="2022-11" db="UniProtKB">
        <authorList>
            <consortium name="WormBaseParasite"/>
        </authorList>
    </citation>
    <scope>IDENTIFICATION</scope>
</reference>